<dbReference type="AlphaFoldDB" id="A0AAW0FJJ9"/>
<gene>
    <name evidence="2" type="ORF">QCA50_016602</name>
</gene>
<evidence type="ECO:0000259" key="1">
    <source>
        <dbReference type="PROSITE" id="PS50097"/>
    </source>
</evidence>
<name>A0AAW0FJJ9_9APHY</name>
<evidence type="ECO:0000313" key="2">
    <source>
        <dbReference type="EMBL" id="KAK7680362.1"/>
    </source>
</evidence>
<sequence>MAETGQSSNPRKRLREDPKAYMNHSTLYFDDGNIILSCGSTLFRVHRSLLSKHSPIFRERFQPPGEDVKPEVLRGFPHVILDDTSEDMEALLNIIYDGLRVDVPQLTVENWPLISSILRVCTKYKIERPRTEITQRIRDEWPSTLPLHTAKMDALALNQKRTAQLIVQNGEAVVNPDYDPDAVDEELIVNPAVVISLLRECDLGTKELLAPLFYALSKTTWQFGGPAVGHHIASLSQADTERLIVGVERLRTEHAALVVQLPTFDAGHDPVCGVRFKVAWCHIAAGFLRSHAGARQPIEDWKSVAQTLRGDGRLMTTYHLCPQCAEMVLGCMDQRREKLWNSLGTWFEV</sequence>
<accession>A0AAW0FJJ9</accession>
<dbReference type="InterPro" id="IPR000210">
    <property type="entry name" value="BTB/POZ_dom"/>
</dbReference>
<feature type="domain" description="BTB" evidence="1">
    <location>
        <begin position="32"/>
        <end position="98"/>
    </location>
</feature>
<dbReference type="InterPro" id="IPR011333">
    <property type="entry name" value="SKP1/BTB/POZ_sf"/>
</dbReference>
<evidence type="ECO:0000313" key="3">
    <source>
        <dbReference type="Proteomes" id="UP001385951"/>
    </source>
</evidence>
<dbReference type="EMBL" id="JASBNA010000050">
    <property type="protein sequence ID" value="KAK7680362.1"/>
    <property type="molecule type" value="Genomic_DNA"/>
</dbReference>
<dbReference type="CDD" id="cd18186">
    <property type="entry name" value="BTB_POZ_ZBTB_KLHL-like"/>
    <property type="match status" value="1"/>
</dbReference>
<dbReference type="Proteomes" id="UP001385951">
    <property type="component" value="Unassembled WGS sequence"/>
</dbReference>
<dbReference type="PROSITE" id="PS50097">
    <property type="entry name" value="BTB"/>
    <property type="match status" value="1"/>
</dbReference>
<protein>
    <recommendedName>
        <fullName evidence="1">BTB domain-containing protein</fullName>
    </recommendedName>
</protein>
<dbReference type="SMART" id="SM00225">
    <property type="entry name" value="BTB"/>
    <property type="match status" value="1"/>
</dbReference>
<reference evidence="2 3" key="1">
    <citation type="submission" date="2022-09" db="EMBL/GenBank/DDBJ databases">
        <authorList>
            <person name="Palmer J.M."/>
        </authorList>
    </citation>
    <scope>NUCLEOTIDE SEQUENCE [LARGE SCALE GENOMIC DNA]</scope>
    <source>
        <strain evidence="2 3">DSM 7382</strain>
    </source>
</reference>
<comment type="caution">
    <text evidence="2">The sequence shown here is derived from an EMBL/GenBank/DDBJ whole genome shotgun (WGS) entry which is preliminary data.</text>
</comment>
<organism evidence="2 3">
    <name type="scientific">Cerrena zonata</name>
    <dbReference type="NCBI Taxonomy" id="2478898"/>
    <lineage>
        <taxon>Eukaryota</taxon>
        <taxon>Fungi</taxon>
        <taxon>Dikarya</taxon>
        <taxon>Basidiomycota</taxon>
        <taxon>Agaricomycotina</taxon>
        <taxon>Agaricomycetes</taxon>
        <taxon>Polyporales</taxon>
        <taxon>Cerrenaceae</taxon>
        <taxon>Cerrena</taxon>
    </lineage>
</organism>
<dbReference type="Pfam" id="PF00651">
    <property type="entry name" value="BTB"/>
    <property type="match status" value="1"/>
</dbReference>
<dbReference type="Gene3D" id="3.30.710.10">
    <property type="entry name" value="Potassium Channel Kv1.1, Chain A"/>
    <property type="match status" value="1"/>
</dbReference>
<proteinExistence type="predicted"/>
<keyword evidence="3" id="KW-1185">Reference proteome</keyword>
<dbReference type="SUPFAM" id="SSF54695">
    <property type="entry name" value="POZ domain"/>
    <property type="match status" value="1"/>
</dbReference>